<keyword evidence="3" id="KW-1185">Reference proteome</keyword>
<accession>A0ABV6IIS1</accession>
<gene>
    <name evidence="2" type="ORF">ACFFJH_18120</name>
</gene>
<name>A0ABV6IIS1_9BURK</name>
<evidence type="ECO:0000259" key="1">
    <source>
        <dbReference type="Pfam" id="PF21880"/>
    </source>
</evidence>
<dbReference type="Pfam" id="PF21880">
    <property type="entry name" value="DUF6916"/>
    <property type="match status" value="1"/>
</dbReference>
<evidence type="ECO:0000313" key="2">
    <source>
        <dbReference type="EMBL" id="MFC0351739.1"/>
    </source>
</evidence>
<dbReference type="Proteomes" id="UP001589844">
    <property type="component" value="Unassembled WGS sequence"/>
</dbReference>
<evidence type="ECO:0000313" key="3">
    <source>
        <dbReference type="Proteomes" id="UP001589844"/>
    </source>
</evidence>
<sequence>MEFPQYDSFLQSLHSSFEVHSDIGITIDLVLRTVTASGNNSSDTSSQAHQSFSLIFEGNIEKQIPQGMHRFRHTQLGEFDLFIVPIGPERGSNQMRYEAIFN</sequence>
<dbReference type="RefSeq" id="WP_390214379.1">
    <property type="nucleotide sequence ID" value="NZ_JBHLXJ010000029.1"/>
</dbReference>
<dbReference type="InterPro" id="IPR054209">
    <property type="entry name" value="DUF6916"/>
</dbReference>
<organism evidence="2 3">
    <name type="scientific">Undibacterium danionis</name>
    <dbReference type="NCBI Taxonomy" id="1812100"/>
    <lineage>
        <taxon>Bacteria</taxon>
        <taxon>Pseudomonadati</taxon>
        <taxon>Pseudomonadota</taxon>
        <taxon>Betaproteobacteria</taxon>
        <taxon>Burkholderiales</taxon>
        <taxon>Oxalobacteraceae</taxon>
        <taxon>Undibacterium</taxon>
    </lineage>
</organism>
<reference evidence="2 3" key="1">
    <citation type="submission" date="2024-09" db="EMBL/GenBank/DDBJ databases">
        <authorList>
            <person name="Sun Q."/>
            <person name="Mori K."/>
        </authorList>
    </citation>
    <scope>NUCLEOTIDE SEQUENCE [LARGE SCALE GENOMIC DNA]</scope>
    <source>
        <strain evidence="2 3">CCM 8677</strain>
    </source>
</reference>
<proteinExistence type="predicted"/>
<dbReference type="EMBL" id="JBHLXJ010000029">
    <property type="protein sequence ID" value="MFC0351739.1"/>
    <property type="molecule type" value="Genomic_DNA"/>
</dbReference>
<comment type="caution">
    <text evidence="2">The sequence shown here is derived from an EMBL/GenBank/DDBJ whole genome shotgun (WGS) entry which is preliminary data.</text>
</comment>
<feature type="domain" description="DUF6916" evidence="1">
    <location>
        <begin position="5"/>
        <end position="101"/>
    </location>
</feature>
<protein>
    <submittedName>
        <fullName evidence="2">DUF6916 family protein</fullName>
    </submittedName>
</protein>